<dbReference type="GeneID" id="78413181"/>
<sequence length="771" mass="86124">MSFANYAWKLKENVDEELVTSLSSESGVSRNLVRLCVERGIQTAEELQEFLSPTPHLIHDPFLLHDMDKAVGRIQEAIENGELIHIYGDYDADGITSTTILYETLEMLGAQVSYYLPNRFTDGYGPNTPAFQRVIEEGHTLIITVDCGIAAHEPIRYAMENGCDVILTDHHEIPSEIPEAYAVVHPRHPEANYPCGDLSGAGVAFKLAHALLGEFPEEMVELAAIGTIADLVSLTDENRTIAKLGIAQMKQTQRIGLVSLLEKLSVKMDKLDEKTIGFQIGPRLNALGRLGDATPGVQLLTTFDDEEAQSIVDFMQSENERRQAIVNQIVEEATPIIQEQMNQPILVLAQPGWHEGVLGIVASRIVEQTGKPTLVLGISDDGLTAKGSGRSFGEFNLYDALTSVKDHLLKFGGHHMAAGLTVETIMLPTIIDGLEQYAKDHQDLLDAKATLTIDEVLPLKDITVEWIESLASLKPFGTDNPEPIVSLEGIQVASTQLLGADKKHLKLHLKEDNSTYTLQAMAFSKGEWAASLQPDTKISIAGTLEINEWQNNRLPQLMVKDIAVKGRIVIDWRTSKITKDHLDVENALYLASNEVYLKELQTRIPSNSSVMDFSSFVSSNEIPTANAIVLFDLPEKVEEVETFFKMEFPQKLYIIAYTKNSVVTTGIPDKSKFGSVYKYIQSHGQLPYNEKLVSVANFLKIPVEQFRVILKVFFELEFVKIENGYLFIHTNPKTNDLEESVLLKKLKEQLLLEKKFNYSQFQELKNWIESQ</sequence>
<feature type="domain" description="DDH" evidence="6">
    <location>
        <begin position="84"/>
        <end position="227"/>
    </location>
</feature>
<dbReference type="Pfam" id="PF17768">
    <property type="entry name" value="RecJ_OB"/>
    <property type="match status" value="1"/>
</dbReference>
<dbReference type="InterPro" id="IPR004610">
    <property type="entry name" value="RecJ"/>
</dbReference>
<reference evidence="10 11" key="1">
    <citation type="submission" date="2009-08" db="EMBL/GenBank/DDBJ databases">
        <authorList>
            <person name="Muzny D."/>
            <person name="Qin X."/>
            <person name="Deng J."/>
            <person name="Jiang H."/>
            <person name="Liu Y."/>
            <person name="Qu J."/>
            <person name="Song X.-Z."/>
            <person name="Zhang L."/>
            <person name="Thornton R."/>
            <person name="Coyle M."/>
            <person name="Francisco L."/>
            <person name="Jackson L."/>
            <person name="Javaid M."/>
            <person name="Korchina V."/>
            <person name="Kovar C."/>
            <person name="Mata R."/>
            <person name="Mathew T."/>
            <person name="Ngo R."/>
            <person name="Nguyen L."/>
            <person name="Nguyen N."/>
            <person name="Okwuonu G."/>
            <person name="Ongeri F."/>
            <person name="Pham C."/>
            <person name="Simmons D."/>
            <person name="Wilczek-Boney K."/>
            <person name="Hale W."/>
            <person name="Jakkamsetti A."/>
            <person name="Pham P."/>
            <person name="Ruth R."/>
            <person name="San Lucas F."/>
            <person name="Warren J."/>
            <person name="Zhang J."/>
            <person name="Zhao Z."/>
            <person name="Zhou C."/>
            <person name="Zhu D."/>
            <person name="Lee S."/>
            <person name="Bess C."/>
            <person name="Blankenburg K."/>
            <person name="Forbes L."/>
            <person name="Fu Q."/>
            <person name="Gubbala S."/>
            <person name="Hirani K."/>
            <person name="Jayaseelan J.C."/>
            <person name="Lara F."/>
            <person name="Munidasa M."/>
            <person name="Palculict T."/>
            <person name="Patil S."/>
            <person name="Pu L.-L."/>
            <person name="Saada N."/>
            <person name="Tang L."/>
            <person name="Weissenberger G."/>
            <person name="Zhu Y."/>
            <person name="Hemphill L."/>
            <person name="Shang Y."/>
            <person name="Youmans B."/>
            <person name="Ayvaz T."/>
            <person name="Ross M."/>
            <person name="Santibanez J."/>
            <person name="Aqrawi P."/>
            <person name="Gross S."/>
            <person name="Joshi V."/>
            <person name="Fowler G."/>
            <person name="Nazareth L."/>
            <person name="Reid J."/>
            <person name="Worley K."/>
            <person name="Petrosino J."/>
            <person name="Highlander S."/>
            <person name="Gibbs R."/>
        </authorList>
    </citation>
    <scope>NUCLEOTIDE SEQUENCE [LARGE SCALE GENOMIC DNA]</scope>
    <source>
        <strain evidence="10 11">ATCC 49175</strain>
    </source>
</reference>
<dbReference type="Pfam" id="PF01368">
    <property type="entry name" value="DHH"/>
    <property type="match status" value="1"/>
</dbReference>
<dbReference type="Pfam" id="PF10141">
    <property type="entry name" value="ssDNA-exonuc_C"/>
    <property type="match status" value="1"/>
</dbReference>
<dbReference type="InterPro" id="IPR051673">
    <property type="entry name" value="SSDNA_exonuclease_RecJ"/>
</dbReference>
<feature type="domain" description="RecJ OB" evidence="9">
    <location>
        <begin position="453"/>
        <end position="561"/>
    </location>
</feature>
<dbReference type="Proteomes" id="UP000005926">
    <property type="component" value="Unassembled WGS sequence"/>
</dbReference>
<dbReference type="PANTHER" id="PTHR30255:SF2">
    <property type="entry name" value="SINGLE-STRANDED-DNA-SPECIFIC EXONUCLEASE RECJ"/>
    <property type="match status" value="1"/>
</dbReference>
<evidence type="ECO:0000256" key="2">
    <source>
        <dbReference type="ARBA" id="ARBA00019841"/>
    </source>
</evidence>
<dbReference type="InterPro" id="IPR001667">
    <property type="entry name" value="DDH_dom"/>
</dbReference>
<comment type="caution">
    <text evidence="10">The sequence shown here is derived from an EMBL/GenBank/DDBJ whole genome shotgun (WGS) entry which is preliminary data.</text>
</comment>
<gene>
    <name evidence="10" type="primary">recJ</name>
    <name evidence="10" type="ORF">HMPREF0444_0486</name>
</gene>
<dbReference type="Pfam" id="PF02272">
    <property type="entry name" value="DHHA1"/>
    <property type="match status" value="1"/>
</dbReference>
<dbReference type="AlphaFoldDB" id="C8NEZ1"/>
<name>C8NEZ1_9LACT</name>
<dbReference type="GO" id="GO:0008409">
    <property type="term" value="F:5'-3' exonuclease activity"/>
    <property type="evidence" value="ECO:0007669"/>
    <property type="project" value="InterPro"/>
</dbReference>
<comment type="similarity">
    <text evidence="1">Belongs to the RecJ family.</text>
</comment>
<evidence type="ECO:0000256" key="3">
    <source>
        <dbReference type="ARBA" id="ARBA00022722"/>
    </source>
</evidence>
<dbReference type="InterPro" id="IPR041122">
    <property type="entry name" value="RecJ_OB"/>
</dbReference>
<proteinExistence type="inferred from homology"/>
<dbReference type="GO" id="GO:0003676">
    <property type="term" value="F:nucleic acid binding"/>
    <property type="evidence" value="ECO:0007669"/>
    <property type="project" value="InterPro"/>
</dbReference>
<keyword evidence="4 10" id="KW-0378">Hydrolase</keyword>
<dbReference type="STRING" id="638301.HMPREF0444_0486"/>
<keyword evidence="11" id="KW-1185">Reference proteome</keyword>
<evidence type="ECO:0000256" key="4">
    <source>
        <dbReference type="ARBA" id="ARBA00022801"/>
    </source>
</evidence>
<dbReference type="Gene3D" id="3.10.310.30">
    <property type="match status" value="1"/>
</dbReference>
<dbReference type="PANTHER" id="PTHR30255">
    <property type="entry name" value="SINGLE-STRANDED-DNA-SPECIFIC EXONUCLEASE RECJ"/>
    <property type="match status" value="1"/>
</dbReference>
<dbReference type="InterPro" id="IPR038763">
    <property type="entry name" value="DHH_sf"/>
</dbReference>
<evidence type="ECO:0000259" key="9">
    <source>
        <dbReference type="Pfam" id="PF17768"/>
    </source>
</evidence>
<dbReference type="eggNOG" id="COG0608">
    <property type="taxonomic scope" value="Bacteria"/>
</dbReference>
<dbReference type="GO" id="GO:0006281">
    <property type="term" value="P:DNA repair"/>
    <property type="evidence" value="ECO:0007669"/>
    <property type="project" value="InterPro"/>
</dbReference>
<protein>
    <recommendedName>
        <fullName evidence="2">Single-stranded-DNA-specific exonuclease RecJ</fullName>
    </recommendedName>
</protein>
<dbReference type="InterPro" id="IPR018779">
    <property type="entry name" value="RecJ_C"/>
</dbReference>
<keyword evidence="3" id="KW-0540">Nuclease</keyword>
<keyword evidence="5 10" id="KW-0269">Exonuclease</keyword>
<evidence type="ECO:0000259" key="6">
    <source>
        <dbReference type="Pfam" id="PF01368"/>
    </source>
</evidence>
<dbReference type="InterPro" id="IPR003156">
    <property type="entry name" value="DHHA1_dom"/>
</dbReference>
<evidence type="ECO:0000259" key="7">
    <source>
        <dbReference type="Pfam" id="PF02272"/>
    </source>
</evidence>
<organism evidence="10 11">
    <name type="scientific">Granulicatella adiacens ATCC 49175</name>
    <dbReference type="NCBI Taxonomy" id="638301"/>
    <lineage>
        <taxon>Bacteria</taxon>
        <taxon>Bacillati</taxon>
        <taxon>Bacillota</taxon>
        <taxon>Bacilli</taxon>
        <taxon>Lactobacillales</taxon>
        <taxon>Carnobacteriaceae</taxon>
        <taxon>Granulicatella</taxon>
    </lineage>
</organism>
<evidence type="ECO:0000313" key="11">
    <source>
        <dbReference type="Proteomes" id="UP000005926"/>
    </source>
</evidence>
<feature type="domain" description="DHHA1" evidence="7">
    <location>
        <begin position="342"/>
        <end position="439"/>
    </location>
</feature>
<dbReference type="RefSeq" id="WP_005605628.1">
    <property type="nucleotide sequence ID" value="NZ_CP102283.1"/>
</dbReference>
<dbReference type="Gene3D" id="3.90.1640.30">
    <property type="match status" value="1"/>
</dbReference>
<dbReference type="NCBIfam" id="TIGR00644">
    <property type="entry name" value="recJ"/>
    <property type="match status" value="1"/>
</dbReference>
<dbReference type="HOGENOM" id="CLU_009736_4_1_9"/>
<evidence type="ECO:0000313" key="10">
    <source>
        <dbReference type="EMBL" id="EEW37700.1"/>
    </source>
</evidence>
<dbReference type="GO" id="GO:0006310">
    <property type="term" value="P:DNA recombination"/>
    <property type="evidence" value="ECO:0007669"/>
    <property type="project" value="InterPro"/>
</dbReference>
<feature type="domain" description="Single-stranded-DNA-specific exonuclease RecJ C-terminal" evidence="8">
    <location>
        <begin position="569"/>
        <end position="768"/>
    </location>
</feature>
<evidence type="ECO:0000259" key="8">
    <source>
        <dbReference type="Pfam" id="PF10141"/>
    </source>
</evidence>
<evidence type="ECO:0000256" key="5">
    <source>
        <dbReference type="ARBA" id="ARBA00022839"/>
    </source>
</evidence>
<dbReference type="EMBL" id="ACKZ01000012">
    <property type="protein sequence ID" value="EEW37700.1"/>
    <property type="molecule type" value="Genomic_DNA"/>
</dbReference>
<evidence type="ECO:0000256" key="1">
    <source>
        <dbReference type="ARBA" id="ARBA00005915"/>
    </source>
</evidence>
<dbReference type="SUPFAM" id="SSF64182">
    <property type="entry name" value="DHH phosphoesterases"/>
    <property type="match status" value="1"/>
</dbReference>
<accession>C8NEZ1</accession>